<dbReference type="AlphaFoldDB" id="A0A2M8TWU4"/>
<dbReference type="EMBL" id="PENG01000001">
    <property type="protein sequence ID" value="PJI28409.1"/>
    <property type="molecule type" value="Genomic_DNA"/>
</dbReference>
<name>A0A2M8TWU4_PREIN</name>
<evidence type="ECO:0000313" key="2">
    <source>
        <dbReference type="Proteomes" id="UP000229884"/>
    </source>
</evidence>
<evidence type="ECO:0000313" key="1">
    <source>
        <dbReference type="EMBL" id="PJI28409.1"/>
    </source>
</evidence>
<comment type="caution">
    <text evidence="1">The sequence shown here is derived from an EMBL/GenBank/DDBJ whole genome shotgun (WGS) entry which is preliminary data.</text>
</comment>
<dbReference type="Proteomes" id="UP000229884">
    <property type="component" value="Unassembled WGS sequence"/>
</dbReference>
<proteinExistence type="predicted"/>
<gene>
    <name evidence="1" type="ORF">CTM58_04695</name>
</gene>
<reference evidence="1 2" key="1">
    <citation type="submission" date="2017-11" db="EMBL/GenBank/DDBJ databases">
        <title>Genome sequencing of Prevotella intermedia KCOM 2832.</title>
        <authorList>
            <person name="Kook J.-K."/>
            <person name="Park S.-N."/>
            <person name="Lim Y.K."/>
        </authorList>
    </citation>
    <scope>NUCLEOTIDE SEQUENCE [LARGE SCALE GENOMIC DNA]</scope>
    <source>
        <strain evidence="1 2">KCOM 2832</strain>
    </source>
</reference>
<dbReference type="RefSeq" id="WP_100371141.1">
    <property type="nucleotide sequence ID" value="NZ_PENG01000001.1"/>
</dbReference>
<protein>
    <submittedName>
        <fullName evidence="1">Uncharacterized protein</fullName>
    </submittedName>
</protein>
<organism evidence="1 2">
    <name type="scientific">Prevotella intermedia</name>
    <dbReference type="NCBI Taxonomy" id="28131"/>
    <lineage>
        <taxon>Bacteria</taxon>
        <taxon>Pseudomonadati</taxon>
        <taxon>Bacteroidota</taxon>
        <taxon>Bacteroidia</taxon>
        <taxon>Bacteroidales</taxon>
        <taxon>Prevotellaceae</taxon>
        <taxon>Prevotella</taxon>
    </lineage>
</organism>
<accession>A0A2M8TWU4</accession>
<sequence>MKKLRLIHLFLLLFLAIGMYATEPISGYFRIKNAHMRADGKQYVQVTGKYQAQPNQTVDAVKTQPGSVIQLEAKWDNAKNRYIVTTLRSQGVDVINGYLLKAIEMFKNKIDQKLKDNLGTGGLYSSAKLGFERILAQWDLDMHLEKTTTKNGAEAYYAYATVPSMQPLVDGYEKAIKVLEIFNPAAVSQIDNAFVDYPEVLTALKKGNADEVWKAVEKYAVQLIIARFGADSDLAKVVKYYFDNDRINHGQTYYLMEGDHISKTKENGRDVNKYVEGEAKFDFCNNNLTDDTYGPELPVAGDAAKWILEPVKDGVADYFGVAPAEKMKGKNGKYFTSLYTDFPMKIVDNMNAYIVESIGTTGAQKGYAQCKKIASQGEVIPAGTPIVLECESTQSNANRLLPVADASPALANNILKGVFFDEPKANLEVSGKTVRVFNINPKTTARNPLGFYRYKGTIIKGNRAFLLIDANSSGAKLDGYDMEEEGIVNGIDEVTTTTVEIDANAVYYDLQGRRVDHPVRGIYIVNGKKVIIK</sequence>